<sequence length="447" mass="49616">MTSSWNPSRPINSIAAFRPPPSIPHTPSCRCHPLAFRIPHPAADTTLLGTMHRDLATFKPALTITTQLHQPASLSLRPNDRPIWVYLTPALGTTLISINRLHAKNVRWVGDITNDKGTMLLSLASLRTKFGWTRLTLQRFASIWDAIPKAAPPTPPLALRQQTLQWGPRPPAHPLPPPLPPPLRPSLLYLPHPLGRTVFVPTHGYETLHIPVHAMLVIPHHLIHQDGRLPILSYRIDRRTSLQTRQTQAGTEIAVTFWLELRKDSDIWYSPTPREARGRHRLVPIAGCAFLTDILFPTGPNASSSSPGPTHPGLNRAHRSPTAVKITVPSFSQLRGAPPTWPRPLQGASPPHESPACTACHRLADTTICLDCGEWRHTVCIPHCRAVPHHGKPTYGLHTLLLRGFAQSCCRDGSVTHQGTLDTLPLRDPYEYMLVTSHPRAANYIAY</sequence>
<evidence type="ECO:0000313" key="2">
    <source>
        <dbReference type="EMBL" id="RLO07898.1"/>
    </source>
</evidence>
<dbReference type="Proteomes" id="UP000275652">
    <property type="component" value="Unassembled WGS sequence"/>
</dbReference>
<name>A0A397DJ26_APHAT</name>
<dbReference type="Proteomes" id="UP000266643">
    <property type="component" value="Unassembled WGS sequence"/>
</dbReference>
<gene>
    <name evidence="2" type="ORF">DYB28_000708</name>
    <name evidence="1" type="ORF">DYB30_003787</name>
</gene>
<evidence type="ECO:0000313" key="3">
    <source>
        <dbReference type="Proteomes" id="UP000266643"/>
    </source>
</evidence>
<dbReference type="VEuPathDB" id="FungiDB:H257_07887"/>
<evidence type="ECO:0000313" key="1">
    <source>
        <dbReference type="EMBL" id="RHY66129.1"/>
    </source>
</evidence>
<dbReference type="EMBL" id="QUTD01004777">
    <property type="protein sequence ID" value="RHY66129.1"/>
    <property type="molecule type" value="Genomic_DNA"/>
</dbReference>
<protein>
    <submittedName>
        <fullName evidence="1">Uncharacterized protein</fullName>
    </submittedName>
</protein>
<dbReference type="EMBL" id="QUTI01022626">
    <property type="protein sequence ID" value="RLO07898.1"/>
    <property type="molecule type" value="Genomic_DNA"/>
</dbReference>
<reference evidence="2 4" key="1">
    <citation type="journal article" date="2018" name="J. Invertebr. Pathol.">
        <title>New genotyping method for the causative agent of crayfish plague (Aphanomyces astaci) based on whole genome data.</title>
        <authorList>
            <person name="Minardi D."/>
            <person name="Studholme D.J."/>
            <person name="van der Giezen M."/>
            <person name="Pretto T."/>
            <person name="Oidtmann B."/>
        </authorList>
    </citation>
    <scope>NUCLEOTIDE SEQUENCE [LARGE SCALE GENOMIC DNA]</scope>
    <source>
        <strain evidence="2 4">KB13</strain>
    </source>
</reference>
<accession>A0A397DJ26</accession>
<dbReference type="AlphaFoldDB" id="A0A397DJ26"/>
<evidence type="ECO:0000313" key="4">
    <source>
        <dbReference type="Proteomes" id="UP000275652"/>
    </source>
</evidence>
<organism evidence="1 3">
    <name type="scientific">Aphanomyces astaci</name>
    <name type="common">Crayfish plague agent</name>
    <dbReference type="NCBI Taxonomy" id="112090"/>
    <lineage>
        <taxon>Eukaryota</taxon>
        <taxon>Sar</taxon>
        <taxon>Stramenopiles</taxon>
        <taxon>Oomycota</taxon>
        <taxon>Saprolegniomycetes</taxon>
        <taxon>Saprolegniales</taxon>
        <taxon>Verrucalvaceae</taxon>
        <taxon>Aphanomyces</taxon>
    </lineage>
</organism>
<proteinExistence type="predicted"/>
<comment type="caution">
    <text evidence="1">The sequence shown here is derived from an EMBL/GenBank/DDBJ whole genome shotgun (WGS) entry which is preliminary data.</text>
</comment>
<reference evidence="1 3" key="2">
    <citation type="submission" date="2018-08" db="EMBL/GenBank/DDBJ databases">
        <title>Aphanomyces genome sequencing and annotation.</title>
        <authorList>
            <person name="Minardi D."/>
            <person name="Oidtmann B."/>
            <person name="Van Der Giezen M."/>
            <person name="Studholme D.J."/>
        </authorList>
    </citation>
    <scope>NUCLEOTIDE SEQUENCE [LARGE SCALE GENOMIC DNA]</scope>
    <source>
        <strain evidence="1 3">D2</strain>
    </source>
</reference>